<feature type="compositionally biased region" description="Basic and acidic residues" evidence="1">
    <location>
        <begin position="67"/>
        <end position="86"/>
    </location>
</feature>
<dbReference type="RefSeq" id="WP_379527987.1">
    <property type="nucleotide sequence ID" value="NZ_JBHSBI010000005.1"/>
</dbReference>
<reference evidence="3" key="1">
    <citation type="journal article" date="2019" name="Int. J. Syst. Evol. Microbiol.">
        <title>The Global Catalogue of Microorganisms (GCM) 10K type strain sequencing project: providing services to taxonomists for standard genome sequencing and annotation.</title>
        <authorList>
            <consortium name="The Broad Institute Genomics Platform"/>
            <consortium name="The Broad Institute Genome Sequencing Center for Infectious Disease"/>
            <person name="Wu L."/>
            <person name="Ma J."/>
        </authorList>
    </citation>
    <scope>NUCLEOTIDE SEQUENCE [LARGE SCALE GENOMIC DNA]</scope>
    <source>
        <strain evidence="3">TBRC 1276</strain>
    </source>
</reference>
<gene>
    <name evidence="2" type="ORF">ACFOY2_11675</name>
</gene>
<dbReference type="Proteomes" id="UP001595851">
    <property type="component" value="Unassembled WGS sequence"/>
</dbReference>
<keyword evidence="3" id="KW-1185">Reference proteome</keyword>
<evidence type="ECO:0000313" key="3">
    <source>
        <dbReference type="Proteomes" id="UP001595851"/>
    </source>
</evidence>
<protein>
    <submittedName>
        <fullName evidence="2">Uncharacterized protein</fullName>
    </submittedName>
</protein>
<accession>A0ABV8G6E2</accession>
<evidence type="ECO:0000313" key="2">
    <source>
        <dbReference type="EMBL" id="MFC4007887.1"/>
    </source>
</evidence>
<proteinExistence type="predicted"/>
<evidence type="ECO:0000256" key="1">
    <source>
        <dbReference type="SAM" id="MobiDB-lite"/>
    </source>
</evidence>
<organism evidence="2 3">
    <name type="scientific">Nonomuraea purpurea</name>
    <dbReference type="NCBI Taxonomy" id="1849276"/>
    <lineage>
        <taxon>Bacteria</taxon>
        <taxon>Bacillati</taxon>
        <taxon>Actinomycetota</taxon>
        <taxon>Actinomycetes</taxon>
        <taxon>Streptosporangiales</taxon>
        <taxon>Streptosporangiaceae</taxon>
        <taxon>Nonomuraea</taxon>
    </lineage>
</organism>
<feature type="region of interest" description="Disordered" evidence="1">
    <location>
        <begin position="65"/>
        <end position="86"/>
    </location>
</feature>
<dbReference type="EMBL" id="JBHSBI010000005">
    <property type="protein sequence ID" value="MFC4007887.1"/>
    <property type="molecule type" value="Genomic_DNA"/>
</dbReference>
<sequence length="86" mass="9680">MMTFHARIAIDHKDSRLGDWYEIAHDYYEQLPGLANSYPLTSAPCRDGYYRARASITGTFTNGEPYTVKDESGTTSVDCEHPESVT</sequence>
<name>A0ABV8G6E2_9ACTN</name>
<comment type="caution">
    <text evidence="2">The sequence shown here is derived from an EMBL/GenBank/DDBJ whole genome shotgun (WGS) entry which is preliminary data.</text>
</comment>